<dbReference type="PANTHER" id="PTHR34822">
    <property type="entry name" value="GRPB DOMAIN PROTEIN (AFU_ORTHOLOGUE AFUA_1G01530)"/>
    <property type="match status" value="1"/>
</dbReference>
<evidence type="ECO:0000313" key="2">
    <source>
        <dbReference type="Proteomes" id="UP000030651"/>
    </source>
</evidence>
<dbReference type="Gene3D" id="3.30.460.10">
    <property type="entry name" value="Beta Polymerase, domain 2"/>
    <property type="match status" value="1"/>
</dbReference>
<protein>
    <recommendedName>
        <fullName evidence="3">GrpB domain protein</fullName>
    </recommendedName>
</protein>
<dbReference type="OrthoDB" id="630895at2759"/>
<name>W3WKI7_PESFW</name>
<dbReference type="InterPro" id="IPR043519">
    <property type="entry name" value="NT_sf"/>
</dbReference>
<dbReference type="EMBL" id="KI912122">
    <property type="protein sequence ID" value="ETS73326.1"/>
    <property type="molecule type" value="Genomic_DNA"/>
</dbReference>
<gene>
    <name evidence="1" type="ORF">PFICI_14931</name>
</gene>
<accession>W3WKI7</accession>
<dbReference type="OMA" id="YAWFIKR"/>
<dbReference type="InParanoid" id="W3WKI7"/>
<organism evidence="1 2">
    <name type="scientific">Pestalotiopsis fici (strain W106-1 / CGMCC3.15140)</name>
    <dbReference type="NCBI Taxonomy" id="1229662"/>
    <lineage>
        <taxon>Eukaryota</taxon>
        <taxon>Fungi</taxon>
        <taxon>Dikarya</taxon>
        <taxon>Ascomycota</taxon>
        <taxon>Pezizomycotina</taxon>
        <taxon>Sordariomycetes</taxon>
        <taxon>Xylariomycetidae</taxon>
        <taxon>Amphisphaeriales</taxon>
        <taxon>Sporocadaceae</taxon>
        <taxon>Pestalotiopsis</taxon>
    </lineage>
</organism>
<dbReference type="GeneID" id="19279944"/>
<dbReference type="STRING" id="1229662.W3WKI7"/>
<dbReference type="HOGENOM" id="CLU_086407_1_0_1"/>
<dbReference type="Pfam" id="PF04229">
    <property type="entry name" value="GrpB"/>
    <property type="match status" value="1"/>
</dbReference>
<reference evidence="2" key="1">
    <citation type="journal article" date="2015" name="BMC Genomics">
        <title>Genomic and transcriptomic analysis of the endophytic fungus Pestalotiopsis fici reveals its lifestyle and high potential for synthesis of natural products.</title>
        <authorList>
            <person name="Wang X."/>
            <person name="Zhang X."/>
            <person name="Liu L."/>
            <person name="Xiang M."/>
            <person name="Wang W."/>
            <person name="Sun X."/>
            <person name="Che Y."/>
            <person name="Guo L."/>
            <person name="Liu G."/>
            <person name="Guo L."/>
            <person name="Wang C."/>
            <person name="Yin W.B."/>
            <person name="Stadler M."/>
            <person name="Zhang X."/>
            <person name="Liu X."/>
        </authorList>
    </citation>
    <scope>NUCLEOTIDE SEQUENCE [LARGE SCALE GENOMIC DNA]</scope>
    <source>
        <strain evidence="2">W106-1 / CGMCC3.15140</strain>
    </source>
</reference>
<keyword evidence="2" id="KW-1185">Reference proteome</keyword>
<dbReference type="PANTHER" id="PTHR34822:SF1">
    <property type="entry name" value="GRPB FAMILY PROTEIN"/>
    <property type="match status" value="1"/>
</dbReference>
<evidence type="ECO:0000313" key="1">
    <source>
        <dbReference type="EMBL" id="ETS73326.1"/>
    </source>
</evidence>
<dbReference type="eggNOG" id="ENOG502SEGQ">
    <property type="taxonomic scope" value="Eukaryota"/>
</dbReference>
<proteinExistence type="predicted"/>
<dbReference type="InterPro" id="IPR007344">
    <property type="entry name" value="GrpB/CoaE"/>
</dbReference>
<dbReference type="AlphaFoldDB" id="W3WKI7"/>
<dbReference type="Proteomes" id="UP000030651">
    <property type="component" value="Unassembled WGS sequence"/>
</dbReference>
<dbReference type="SUPFAM" id="SSF81301">
    <property type="entry name" value="Nucleotidyltransferase"/>
    <property type="match status" value="1"/>
</dbReference>
<sequence>MATDIDIMAGMEADPNDVQIVSIRPKKLIEVVEPSPRWAATFALIAQRIQTALGDIVLSIQHVGSTSIPIAAKDVIDIDLIVTDPSDEGAYVQALENAGFQFLLREPAWHEHRLFGLAEPYANVHVFGPKSAEHARHLLFKKWLIEHEDDRLLYENAKRAAAEAGRKSEDTVTQYNKRKEPVVREILNRAFRAQGLLA</sequence>
<dbReference type="RefSeq" id="XP_007841703.1">
    <property type="nucleotide sequence ID" value="XM_007843512.1"/>
</dbReference>
<dbReference type="KEGG" id="pfy:PFICI_14931"/>
<evidence type="ECO:0008006" key="3">
    <source>
        <dbReference type="Google" id="ProtNLM"/>
    </source>
</evidence>